<gene>
    <name evidence="1" type="ORF">FSB_LOCUS48710</name>
</gene>
<reference evidence="1" key="1">
    <citation type="submission" date="2018-02" db="EMBL/GenBank/DDBJ databases">
        <authorList>
            <person name="Cohen D.B."/>
            <person name="Kent A.D."/>
        </authorList>
    </citation>
    <scope>NUCLEOTIDE SEQUENCE</scope>
</reference>
<dbReference type="AlphaFoldDB" id="A0A2N9I8T3"/>
<sequence length="171" mass="19200">MVHEGKGFNPVAVVHWAQSLLDDYKKVSKRFGGVEDIGIQAQSVESVALGWCPPRVGCVKVNWAIFLELQSRQYFLGTLIRNHNGQVMGAMVMEFPRLPCGGFSVEDMWIEEVEVLRHKFKSFSAISKEINVVALALARCTLWPVPYDDQDLDRRGSYGNSASFVILLLLL</sequence>
<accession>A0A2N9I8T3</accession>
<proteinExistence type="predicted"/>
<protein>
    <recommendedName>
        <fullName evidence="2">RNase H type-1 domain-containing protein</fullName>
    </recommendedName>
</protein>
<name>A0A2N9I8T3_FAGSY</name>
<evidence type="ECO:0000313" key="1">
    <source>
        <dbReference type="EMBL" id="SPD20828.1"/>
    </source>
</evidence>
<dbReference type="EMBL" id="OIVN01005097">
    <property type="protein sequence ID" value="SPD20828.1"/>
    <property type="molecule type" value="Genomic_DNA"/>
</dbReference>
<organism evidence="1">
    <name type="scientific">Fagus sylvatica</name>
    <name type="common">Beechnut</name>
    <dbReference type="NCBI Taxonomy" id="28930"/>
    <lineage>
        <taxon>Eukaryota</taxon>
        <taxon>Viridiplantae</taxon>
        <taxon>Streptophyta</taxon>
        <taxon>Embryophyta</taxon>
        <taxon>Tracheophyta</taxon>
        <taxon>Spermatophyta</taxon>
        <taxon>Magnoliopsida</taxon>
        <taxon>eudicotyledons</taxon>
        <taxon>Gunneridae</taxon>
        <taxon>Pentapetalae</taxon>
        <taxon>rosids</taxon>
        <taxon>fabids</taxon>
        <taxon>Fagales</taxon>
        <taxon>Fagaceae</taxon>
        <taxon>Fagus</taxon>
    </lineage>
</organism>
<evidence type="ECO:0008006" key="2">
    <source>
        <dbReference type="Google" id="ProtNLM"/>
    </source>
</evidence>